<evidence type="ECO:0000256" key="1">
    <source>
        <dbReference type="SAM" id="MobiDB-lite"/>
    </source>
</evidence>
<reference evidence="3 4" key="1">
    <citation type="journal article" date="2019" name="Nat. Med.">
        <title>A library of human gut bacterial isolates paired with longitudinal multiomics data enables mechanistic microbiome research.</title>
        <authorList>
            <person name="Poyet M."/>
            <person name="Groussin M."/>
            <person name="Gibbons S.M."/>
            <person name="Avila-Pacheco J."/>
            <person name="Jiang X."/>
            <person name="Kearney S.M."/>
            <person name="Perrotta A.R."/>
            <person name="Berdy B."/>
            <person name="Zhao S."/>
            <person name="Lieberman T.D."/>
            <person name="Swanson P.K."/>
            <person name="Smith M."/>
            <person name="Roesemann S."/>
            <person name="Alexander J.E."/>
            <person name="Rich S.A."/>
            <person name="Livny J."/>
            <person name="Vlamakis H."/>
            <person name="Clish C."/>
            <person name="Bullock K."/>
            <person name="Deik A."/>
            <person name="Scott J."/>
            <person name="Pierce K.A."/>
            <person name="Xavier R.J."/>
            <person name="Alm E.J."/>
        </authorList>
    </citation>
    <scope>NUCLEOTIDE SEQUENCE [LARGE SCALE GENOMIC DNA]</scope>
    <source>
        <strain evidence="3 4">BIOML-A5</strain>
    </source>
</reference>
<sequence length="482" mass="53819">MATCSFIKESKQTAGAMGRVLRYVSQEKKTVDLDGRRYLSGVNCGAEVAQQSFMATKNLYGKASGTFFYHYAQSFSPQESVSFAEAHQIALELAERFFPGCEVLVATHVDAEHPHSHFVVNSVHPDTGKKLHFTPRTLEQMRAASDQLCLEHGLSTLKPYQQNRRTKGLRTGEYRAAVRGESWKFRLITTVEAVMELAGSREAFIREMERRGYRVRWEDARKCITYTTPTGMRCRDDRLHEEKFRKEKMEHEFRIRQHAAQQRTRSIEAEAENLRHDAYLDGAAAQHPLHHASPDGGAAGGRPAENTGTPRDDPGRYGAAGYQGESEVTGYFAPADWMAERDQPSSSEVPPNAGRDGHKNERATETGWESARRIYEAALRAGQGIPGGWRGADEYLPEMGGPHHPEFCGGGPGDQHPDLQAADVTKNVLRLLARLEGGTEEDVIDATVLRQHGDRKTLAREQRKKIALGHKADDHEQGQQMG</sequence>
<accession>A0A6I2RLM2</accession>
<dbReference type="EMBL" id="WKPO01000074">
    <property type="protein sequence ID" value="MSB51312.1"/>
    <property type="molecule type" value="Genomic_DNA"/>
</dbReference>
<feature type="domain" description="MobA/VirD2-like nuclease" evidence="2">
    <location>
        <begin position="24"/>
        <end position="154"/>
    </location>
</feature>
<feature type="region of interest" description="Disordered" evidence="1">
    <location>
        <begin position="340"/>
        <end position="368"/>
    </location>
</feature>
<protein>
    <submittedName>
        <fullName evidence="3">Relaxase/mobilization nuclease domain-containing protein</fullName>
    </submittedName>
</protein>
<evidence type="ECO:0000259" key="2">
    <source>
        <dbReference type="Pfam" id="PF03432"/>
    </source>
</evidence>
<evidence type="ECO:0000313" key="3">
    <source>
        <dbReference type="EMBL" id="MSB51312.1"/>
    </source>
</evidence>
<dbReference type="Proteomes" id="UP000429811">
    <property type="component" value="Unassembled WGS sequence"/>
</dbReference>
<proteinExistence type="predicted"/>
<gene>
    <name evidence="3" type="ORF">GKE90_21995</name>
</gene>
<dbReference type="Pfam" id="PF03432">
    <property type="entry name" value="Relaxase"/>
    <property type="match status" value="1"/>
</dbReference>
<feature type="region of interest" description="Disordered" evidence="1">
    <location>
        <begin position="462"/>
        <end position="482"/>
    </location>
</feature>
<comment type="caution">
    <text evidence="3">The sequence shown here is derived from an EMBL/GenBank/DDBJ whole genome shotgun (WGS) entry which is preliminary data.</text>
</comment>
<dbReference type="InterPro" id="IPR005094">
    <property type="entry name" value="Endonuclease_MobA/VirD2"/>
</dbReference>
<feature type="compositionally biased region" description="Basic and acidic residues" evidence="1">
    <location>
        <begin position="470"/>
        <end position="482"/>
    </location>
</feature>
<feature type="region of interest" description="Disordered" evidence="1">
    <location>
        <begin position="287"/>
        <end position="322"/>
    </location>
</feature>
<evidence type="ECO:0000313" key="4">
    <source>
        <dbReference type="Proteomes" id="UP000429811"/>
    </source>
</evidence>
<name>A0A6I2RLM2_FLAPL</name>
<dbReference type="AlphaFoldDB" id="A0A6I2RLM2"/>
<organism evidence="3 4">
    <name type="scientific">Flavonifractor plautii</name>
    <name type="common">Fusobacterium plautii</name>
    <dbReference type="NCBI Taxonomy" id="292800"/>
    <lineage>
        <taxon>Bacteria</taxon>
        <taxon>Bacillati</taxon>
        <taxon>Bacillota</taxon>
        <taxon>Clostridia</taxon>
        <taxon>Eubacteriales</taxon>
        <taxon>Oscillospiraceae</taxon>
        <taxon>Flavonifractor</taxon>
    </lineage>
</organism>
<dbReference type="RefSeq" id="WP_154251076.1">
    <property type="nucleotide sequence ID" value="NZ_JADMSX010000050.1"/>
</dbReference>
<feature type="compositionally biased region" description="Basic and acidic residues" evidence="1">
    <location>
        <begin position="355"/>
        <end position="368"/>
    </location>
</feature>